<comment type="caution">
    <text evidence="2">The sequence shown here is derived from an EMBL/GenBank/DDBJ whole genome shotgun (WGS) entry which is preliminary data.</text>
</comment>
<name>A1ZUF3_MICM2</name>
<dbReference type="EMBL" id="AAWS01000040">
    <property type="protein sequence ID" value="EAY25972.1"/>
    <property type="molecule type" value="Genomic_DNA"/>
</dbReference>
<keyword evidence="3" id="KW-1185">Reference proteome</keyword>
<evidence type="ECO:0000256" key="1">
    <source>
        <dbReference type="SAM" id="MobiDB-lite"/>
    </source>
</evidence>
<evidence type="ECO:0000313" key="3">
    <source>
        <dbReference type="Proteomes" id="UP000004095"/>
    </source>
</evidence>
<accession>A1ZUF3</accession>
<proteinExistence type="predicted"/>
<organism evidence="2 3">
    <name type="scientific">Microscilla marina ATCC 23134</name>
    <dbReference type="NCBI Taxonomy" id="313606"/>
    <lineage>
        <taxon>Bacteria</taxon>
        <taxon>Pseudomonadati</taxon>
        <taxon>Bacteroidota</taxon>
        <taxon>Cytophagia</taxon>
        <taxon>Cytophagales</taxon>
        <taxon>Microscillaceae</taxon>
        <taxon>Microscilla</taxon>
    </lineage>
</organism>
<gene>
    <name evidence="2" type="ORF">M23134_07121</name>
</gene>
<dbReference type="AlphaFoldDB" id="A1ZUF3"/>
<sequence length="42" mass="4621">MAQRVACGITDGSNTQQGFNDPPAWFGKPGAGIKHYNFNMRH</sequence>
<evidence type="ECO:0000313" key="2">
    <source>
        <dbReference type="EMBL" id="EAY25972.1"/>
    </source>
</evidence>
<protein>
    <submittedName>
        <fullName evidence="2">Uncharacterized protein</fullName>
    </submittedName>
</protein>
<dbReference type="Proteomes" id="UP000004095">
    <property type="component" value="Unassembled WGS sequence"/>
</dbReference>
<feature type="region of interest" description="Disordered" evidence="1">
    <location>
        <begin position="1"/>
        <end position="26"/>
    </location>
</feature>
<reference evidence="2 3" key="1">
    <citation type="submission" date="2007-01" db="EMBL/GenBank/DDBJ databases">
        <authorList>
            <person name="Haygood M."/>
            <person name="Podell S."/>
            <person name="Anderson C."/>
            <person name="Hopkinson B."/>
            <person name="Roe K."/>
            <person name="Barbeau K."/>
            <person name="Gaasterland T."/>
            <person name="Ferriera S."/>
            <person name="Johnson J."/>
            <person name="Kravitz S."/>
            <person name="Beeson K."/>
            <person name="Sutton G."/>
            <person name="Rogers Y.-H."/>
            <person name="Friedman R."/>
            <person name="Frazier M."/>
            <person name="Venter J.C."/>
        </authorList>
    </citation>
    <scope>NUCLEOTIDE SEQUENCE [LARGE SCALE GENOMIC DNA]</scope>
    <source>
        <strain evidence="2 3">ATCC 23134</strain>
    </source>
</reference>